<keyword evidence="3" id="KW-1185">Reference proteome</keyword>
<sequence>MTRPPSPSTEPSSILHLYAELLLHIRTVTLFASLRTAHTSETKAVLSADGETLTLTHEGHSASIRLPTQIAGGGSAALMLPQAPSKELTLRLQLKEKSPGLLRLRQGAENVVPWDAQQLEKAESVKCAKCGAQLAVANPERNHDESDPRSEVANGGDAESTRVGVKSWLDLPNENWAEMMDFWHCHKPHEHNHGDHNHEGHEKGYAASNRLIAKKGVGFVDLAYLLLAEEDCIGVKLVTHSSLDQQLHLLCSSCYTQVGLFDHRSNGFRLWKWSLSVVRKGRPSPQSYSPIKWISAQLLSLIDNQGVRKFTVVADDDPQASKVNEGGESLEPIEIWVFTPDLSFSSSVPHARKSDGYGTADPTRAMKVLWKPAPHLKPDHEQGQALDRLSLSVEEARLPVHVFAELKERLRSSGAWIPASAKKMGEWNVGLLERFAEDEA</sequence>
<dbReference type="Proteomes" id="UP001365128">
    <property type="component" value="Unassembled WGS sequence"/>
</dbReference>
<feature type="region of interest" description="Disordered" evidence="1">
    <location>
        <begin position="138"/>
        <end position="159"/>
    </location>
</feature>
<dbReference type="PANTHER" id="PTHR31531">
    <property type="entry name" value="E3 UBIQUITIN-PROTEIN LIGASE E3D FAMILY MEMBER"/>
    <property type="match status" value="1"/>
</dbReference>
<accession>A0ABR1MN73</accession>
<evidence type="ECO:0000256" key="1">
    <source>
        <dbReference type="SAM" id="MobiDB-lite"/>
    </source>
</evidence>
<dbReference type="EMBL" id="JBBPDW010000003">
    <property type="protein sequence ID" value="KAK7554513.1"/>
    <property type="molecule type" value="Genomic_DNA"/>
</dbReference>
<comment type="caution">
    <text evidence="2">The sequence shown here is derived from an EMBL/GenBank/DDBJ whole genome shotgun (WGS) entry which is preliminary data.</text>
</comment>
<name>A0ABR1MN73_9PEZI</name>
<evidence type="ECO:0000313" key="2">
    <source>
        <dbReference type="EMBL" id="KAK7554513.1"/>
    </source>
</evidence>
<gene>
    <name evidence="2" type="ORF">IWX46DRAFT_577730</name>
</gene>
<reference evidence="2 3" key="1">
    <citation type="submission" date="2024-04" db="EMBL/GenBank/DDBJ databases">
        <title>Phyllosticta paracitricarpa is synonymous to the EU quarantine fungus P. citricarpa based on phylogenomic analyses.</title>
        <authorList>
            <consortium name="Lawrence Berkeley National Laboratory"/>
            <person name="Van Ingen-Buijs V.A."/>
            <person name="Van Westerhoven A.C."/>
            <person name="Haridas S."/>
            <person name="Skiadas P."/>
            <person name="Martin F."/>
            <person name="Groenewald J.Z."/>
            <person name="Crous P.W."/>
            <person name="Seidl M.F."/>
        </authorList>
    </citation>
    <scope>NUCLEOTIDE SEQUENCE [LARGE SCALE GENOMIC DNA]</scope>
    <source>
        <strain evidence="2 3">CBS 122670</strain>
    </source>
</reference>
<evidence type="ECO:0000313" key="3">
    <source>
        <dbReference type="Proteomes" id="UP001365128"/>
    </source>
</evidence>
<dbReference type="PANTHER" id="PTHR31531:SF2">
    <property type="entry name" value="E3 UBIQUITIN-PROTEIN LIGASE E3D"/>
    <property type="match status" value="1"/>
</dbReference>
<dbReference type="InterPro" id="IPR019193">
    <property type="entry name" value="UBQ-conj_enz_E2-bd_prot"/>
</dbReference>
<feature type="compositionally biased region" description="Basic and acidic residues" evidence="1">
    <location>
        <begin position="140"/>
        <end position="150"/>
    </location>
</feature>
<organism evidence="2 3">
    <name type="scientific">Phyllosticta citricarpa</name>
    <dbReference type="NCBI Taxonomy" id="55181"/>
    <lineage>
        <taxon>Eukaryota</taxon>
        <taxon>Fungi</taxon>
        <taxon>Dikarya</taxon>
        <taxon>Ascomycota</taxon>
        <taxon>Pezizomycotina</taxon>
        <taxon>Dothideomycetes</taxon>
        <taxon>Dothideomycetes incertae sedis</taxon>
        <taxon>Botryosphaeriales</taxon>
        <taxon>Phyllostictaceae</taxon>
        <taxon>Phyllosticta</taxon>
    </lineage>
</organism>
<protein>
    <submittedName>
        <fullName evidence="2">Ubiquitin-conjugating enzyme E2-binding protein</fullName>
    </submittedName>
</protein>
<proteinExistence type="predicted"/>
<dbReference type="Pfam" id="PF09814">
    <property type="entry name" value="HECT_2"/>
    <property type="match status" value="1"/>
</dbReference>